<dbReference type="PANTHER" id="PTHR11592">
    <property type="entry name" value="GLUTATHIONE PEROXIDASE"/>
    <property type="match status" value="1"/>
</dbReference>
<dbReference type="EC" id="1.11.1.-" evidence="4"/>
<evidence type="ECO:0000313" key="4">
    <source>
        <dbReference type="EMBL" id="MEF2115019.1"/>
    </source>
</evidence>
<dbReference type="RefSeq" id="WP_216255108.1">
    <property type="nucleotide sequence ID" value="NZ_JAZHFS010000036.1"/>
</dbReference>
<keyword evidence="5" id="KW-1185">Reference proteome</keyword>
<dbReference type="InterPro" id="IPR000889">
    <property type="entry name" value="Glutathione_peroxidase"/>
</dbReference>
<protein>
    <submittedName>
        <fullName evidence="4">Glutathione peroxidase</fullName>
        <ecNumber evidence="4">1.11.1.-</ecNumber>
    </submittedName>
</protein>
<name>A0ABU7UVH1_9CLOT</name>
<keyword evidence="2 4" id="KW-0575">Peroxidase</keyword>
<evidence type="ECO:0000256" key="3">
    <source>
        <dbReference type="ARBA" id="ARBA00023002"/>
    </source>
</evidence>
<dbReference type="GO" id="GO:0004601">
    <property type="term" value="F:peroxidase activity"/>
    <property type="evidence" value="ECO:0007669"/>
    <property type="project" value="UniProtKB-KW"/>
</dbReference>
<comment type="similarity">
    <text evidence="1">Belongs to the glutathione peroxidase family.</text>
</comment>
<keyword evidence="3 4" id="KW-0560">Oxidoreductase</keyword>
<evidence type="ECO:0000256" key="1">
    <source>
        <dbReference type="ARBA" id="ARBA00006926"/>
    </source>
</evidence>
<evidence type="ECO:0000256" key="2">
    <source>
        <dbReference type="ARBA" id="ARBA00022559"/>
    </source>
</evidence>
<dbReference type="PROSITE" id="PS51355">
    <property type="entry name" value="GLUTATHIONE_PEROXID_3"/>
    <property type="match status" value="1"/>
</dbReference>
<dbReference type="EMBL" id="JAZHFS010000036">
    <property type="protein sequence ID" value="MEF2115019.1"/>
    <property type="molecule type" value="Genomic_DNA"/>
</dbReference>
<organism evidence="4 5">
    <name type="scientific">Clostridium frigoriphilum</name>
    <dbReference type="NCBI Taxonomy" id="443253"/>
    <lineage>
        <taxon>Bacteria</taxon>
        <taxon>Bacillati</taxon>
        <taxon>Bacillota</taxon>
        <taxon>Clostridia</taxon>
        <taxon>Eubacteriales</taxon>
        <taxon>Clostridiaceae</taxon>
        <taxon>Clostridium</taxon>
    </lineage>
</organism>
<reference evidence="4 5" key="1">
    <citation type="submission" date="2023-11" db="EMBL/GenBank/DDBJ databases">
        <title>Draft genome sequence of a psychrophilic Clostridium strain from permafrost water brine.</title>
        <authorList>
            <person name="Shcherbakova V.A."/>
            <person name="Trubitsyn V.E."/>
            <person name="Zakharyuk A.G."/>
        </authorList>
    </citation>
    <scope>NUCLEOTIDE SEQUENCE [LARGE SCALE GENOMIC DNA]</scope>
    <source>
        <strain evidence="4 5">14F</strain>
    </source>
</reference>
<dbReference type="PANTHER" id="PTHR11592:SF78">
    <property type="entry name" value="GLUTATHIONE PEROXIDASE"/>
    <property type="match status" value="1"/>
</dbReference>
<evidence type="ECO:0000313" key="5">
    <source>
        <dbReference type="Proteomes" id="UP001498469"/>
    </source>
</evidence>
<sequence length="181" mass="20825">MNFYDFSAKKINGQNLNMSEYKGKVLVVVNTASKCGFTPQYGDLEKIYKKYNNQGLEIVGFPCNQFLEQEPGSNKDVTEFCKINYGVTFQLFEKIDVRGFSAHPIFKYLSEAAHFQGFNLNEPNGKFLNSMLKEKFPEYLIGNSIKWNFTKFLIDREGNVVGRFEPTVDPLDMVPKIEELL</sequence>
<comment type="caution">
    <text evidence="4">The sequence shown here is derived from an EMBL/GenBank/DDBJ whole genome shotgun (WGS) entry which is preliminary data.</text>
</comment>
<proteinExistence type="inferred from homology"/>
<dbReference type="PROSITE" id="PS00763">
    <property type="entry name" value="GLUTATHIONE_PEROXID_2"/>
    <property type="match status" value="1"/>
</dbReference>
<dbReference type="InterPro" id="IPR029759">
    <property type="entry name" value="GPX_AS"/>
</dbReference>
<accession>A0ABU7UVH1</accession>
<dbReference type="InterPro" id="IPR029760">
    <property type="entry name" value="GPX_CS"/>
</dbReference>
<dbReference type="CDD" id="cd00340">
    <property type="entry name" value="GSH_Peroxidase"/>
    <property type="match status" value="1"/>
</dbReference>
<gene>
    <name evidence="4" type="ORF">SJI18_22310</name>
</gene>
<dbReference type="PROSITE" id="PS00460">
    <property type="entry name" value="GLUTATHIONE_PEROXID_1"/>
    <property type="match status" value="1"/>
</dbReference>
<dbReference type="PIRSF" id="PIRSF000303">
    <property type="entry name" value="Glutathion_perox"/>
    <property type="match status" value="1"/>
</dbReference>
<dbReference type="Proteomes" id="UP001498469">
    <property type="component" value="Unassembled WGS sequence"/>
</dbReference>
<dbReference type="Pfam" id="PF00255">
    <property type="entry name" value="GSHPx"/>
    <property type="match status" value="1"/>
</dbReference>